<dbReference type="AlphaFoldDB" id="A0A7J8I8K8"/>
<accession>A0A7J8I8K8</accession>
<reference evidence="1 2" key="1">
    <citation type="journal article" date="2020" name="Nature">
        <title>Six reference-quality genomes reveal evolution of bat adaptations.</title>
        <authorList>
            <person name="Jebb D."/>
            <person name="Huang Z."/>
            <person name="Pippel M."/>
            <person name="Hughes G.M."/>
            <person name="Lavrichenko K."/>
            <person name="Devanna P."/>
            <person name="Winkler S."/>
            <person name="Jermiin L.S."/>
            <person name="Skirmuntt E.C."/>
            <person name="Katzourakis A."/>
            <person name="Burkitt-Gray L."/>
            <person name="Ray D.A."/>
            <person name="Sullivan K.A.M."/>
            <person name="Roscito J.G."/>
            <person name="Kirilenko B.M."/>
            <person name="Davalos L.M."/>
            <person name="Corthals A.P."/>
            <person name="Power M.L."/>
            <person name="Jones G."/>
            <person name="Ransome R.D."/>
            <person name="Dechmann D.K.N."/>
            <person name="Locatelli A.G."/>
            <person name="Puechmaille S.J."/>
            <person name="Fedrigo O."/>
            <person name="Jarvis E.D."/>
            <person name="Hiller M."/>
            <person name="Vernes S.C."/>
            <person name="Myers E.W."/>
            <person name="Teeling E.C."/>
        </authorList>
    </citation>
    <scope>NUCLEOTIDE SEQUENCE [LARGE SCALE GENOMIC DNA]</scope>
    <source>
        <strain evidence="1">MMolMol1</strain>
        <tissue evidence="1">Muscle</tissue>
    </source>
</reference>
<keyword evidence="2" id="KW-1185">Reference proteome</keyword>
<comment type="caution">
    <text evidence="1">The sequence shown here is derived from an EMBL/GenBank/DDBJ whole genome shotgun (WGS) entry which is preliminary data.</text>
</comment>
<proteinExistence type="predicted"/>
<protein>
    <submittedName>
        <fullName evidence="1">Uncharacterized protein</fullName>
    </submittedName>
</protein>
<dbReference type="EMBL" id="JACASF010000004">
    <property type="protein sequence ID" value="KAF6480914.1"/>
    <property type="molecule type" value="Genomic_DNA"/>
</dbReference>
<evidence type="ECO:0000313" key="1">
    <source>
        <dbReference type="EMBL" id="KAF6480914.1"/>
    </source>
</evidence>
<gene>
    <name evidence="1" type="ORF">HJG59_010703</name>
</gene>
<dbReference type="Proteomes" id="UP000550707">
    <property type="component" value="Unassembled WGS sequence"/>
</dbReference>
<evidence type="ECO:0000313" key="2">
    <source>
        <dbReference type="Proteomes" id="UP000550707"/>
    </source>
</evidence>
<name>A0A7J8I8K8_MOLMO</name>
<organism evidence="1 2">
    <name type="scientific">Molossus molossus</name>
    <name type="common">Pallas' mastiff bat</name>
    <name type="synonym">Vespertilio molossus</name>
    <dbReference type="NCBI Taxonomy" id="27622"/>
    <lineage>
        <taxon>Eukaryota</taxon>
        <taxon>Metazoa</taxon>
        <taxon>Chordata</taxon>
        <taxon>Craniata</taxon>
        <taxon>Vertebrata</taxon>
        <taxon>Euteleostomi</taxon>
        <taxon>Mammalia</taxon>
        <taxon>Eutheria</taxon>
        <taxon>Laurasiatheria</taxon>
        <taxon>Chiroptera</taxon>
        <taxon>Yangochiroptera</taxon>
        <taxon>Molossidae</taxon>
        <taxon>Molossus</taxon>
    </lineage>
</organism>
<sequence>MRTTSAEAEQMCWALALPAPVCGCGLRSSCLSGQVLGRLENLGPQNLVRDLGLGQGWGFDQTPKAGPAGKVWITGNPQAAELLGGFGVDSVSNVQARSSRQGTKLRRLFELWGLFSPLSGRRLLIRLPVTRLIRPNEA</sequence>
<dbReference type="InParanoid" id="A0A7J8I8K8"/>